<evidence type="ECO:0000313" key="3">
    <source>
        <dbReference type="Proteomes" id="UP000826271"/>
    </source>
</evidence>
<dbReference type="EMBL" id="WHWC01000005">
    <property type="protein sequence ID" value="KAG8382430.1"/>
    <property type="molecule type" value="Genomic_DNA"/>
</dbReference>
<evidence type="ECO:0008006" key="4">
    <source>
        <dbReference type="Google" id="ProtNLM"/>
    </source>
</evidence>
<gene>
    <name evidence="2" type="ORF">BUALT_Bualt05G0076500</name>
</gene>
<evidence type="ECO:0000313" key="2">
    <source>
        <dbReference type="EMBL" id="KAG8382430.1"/>
    </source>
</evidence>
<dbReference type="PANTHER" id="PTHR38925:SF1">
    <property type="entry name" value="PROTEIN, PUTATIVE-RELATED"/>
    <property type="match status" value="1"/>
</dbReference>
<keyword evidence="3" id="KW-1185">Reference proteome</keyword>
<evidence type="ECO:0000256" key="1">
    <source>
        <dbReference type="SAM" id="SignalP"/>
    </source>
</evidence>
<comment type="caution">
    <text evidence="2">The sequence shown here is derived from an EMBL/GenBank/DDBJ whole genome shotgun (WGS) entry which is preliminary data.</text>
</comment>
<protein>
    <recommendedName>
        <fullName evidence="4">Secreted protein</fullName>
    </recommendedName>
</protein>
<organism evidence="2 3">
    <name type="scientific">Buddleja alternifolia</name>
    <dbReference type="NCBI Taxonomy" id="168488"/>
    <lineage>
        <taxon>Eukaryota</taxon>
        <taxon>Viridiplantae</taxon>
        <taxon>Streptophyta</taxon>
        <taxon>Embryophyta</taxon>
        <taxon>Tracheophyta</taxon>
        <taxon>Spermatophyta</taxon>
        <taxon>Magnoliopsida</taxon>
        <taxon>eudicotyledons</taxon>
        <taxon>Gunneridae</taxon>
        <taxon>Pentapetalae</taxon>
        <taxon>asterids</taxon>
        <taxon>lamiids</taxon>
        <taxon>Lamiales</taxon>
        <taxon>Scrophulariaceae</taxon>
        <taxon>Buddlejeae</taxon>
        <taxon>Buddleja</taxon>
    </lineage>
</organism>
<feature type="signal peptide" evidence="1">
    <location>
        <begin position="1"/>
        <end position="19"/>
    </location>
</feature>
<proteinExistence type="predicted"/>
<accession>A0AAV6XLR2</accession>
<reference evidence="2" key="1">
    <citation type="submission" date="2019-10" db="EMBL/GenBank/DDBJ databases">
        <authorList>
            <person name="Zhang R."/>
            <person name="Pan Y."/>
            <person name="Wang J."/>
            <person name="Ma R."/>
            <person name="Yu S."/>
        </authorList>
    </citation>
    <scope>NUCLEOTIDE SEQUENCE</scope>
    <source>
        <strain evidence="2">LA-IB0</strain>
        <tissue evidence="2">Leaf</tissue>
    </source>
</reference>
<dbReference type="AlphaFoldDB" id="A0AAV6XLR2"/>
<dbReference type="Proteomes" id="UP000826271">
    <property type="component" value="Unassembled WGS sequence"/>
</dbReference>
<feature type="chain" id="PRO_5043787140" description="Secreted protein" evidence="1">
    <location>
        <begin position="20"/>
        <end position="119"/>
    </location>
</feature>
<dbReference type="PANTHER" id="PTHR38925">
    <property type="entry name" value="PROTEIN, PUTATIVE-RELATED"/>
    <property type="match status" value="1"/>
</dbReference>
<keyword evidence="1" id="KW-0732">Signal</keyword>
<sequence>MGLAMVALAKLSLIGAASSSHGVSPMVTSLLCPFVLKLSFSFRPLNKACKDMVYGLRLFFFQMWQITFDTQPTPGSGGSSSVRWQRALRLVYESTIQARHAQSTPSAEENLVALSMLAL</sequence>
<name>A0AAV6XLR2_9LAMI</name>